<feature type="region of interest" description="Disordered" evidence="1">
    <location>
        <begin position="43"/>
        <end position="69"/>
    </location>
</feature>
<feature type="compositionally biased region" description="Basic and acidic residues" evidence="1">
    <location>
        <begin position="49"/>
        <end position="59"/>
    </location>
</feature>
<evidence type="ECO:0000313" key="2">
    <source>
        <dbReference type="EMBL" id="GFY55810.1"/>
    </source>
</evidence>
<sequence>MFARNAQDVPKSHSPSIMDTKYQERMKAKGFLPYHLDTLPANLCRKPKRNSEKQMKYDDPLWNNSENAF</sequence>
<dbReference type="EMBL" id="BMAV01010593">
    <property type="protein sequence ID" value="GFY55810.1"/>
    <property type="molecule type" value="Genomic_DNA"/>
</dbReference>
<accession>A0A8X6XNI5</accession>
<reference evidence="2" key="1">
    <citation type="submission" date="2020-08" db="EMBL/GenBank/DDBJ databases">
        <title>Multicomponent nature underlies the extraordinary mechanical properties of spider dragline silk.</title>
        <authorList>
            <person name="Kono N."/>
            <person name="Nakamura H."/>
            <person name="Mori M."/>
            <person name="Yoshida Y."/>
            <person name="Ohtoshi R."/>
            <person name="Malay A.D."/>
            <person name="Moran D.A.P."/>
            <person name="Tomita M."/>
            <person name="Numata K."/>
            <person name="Arakawa K."/>
        </authorList>
    </citation>
    <scope>NUCLEOTIDE SEQUENCE</scope>
</reference>
<comment type="caution">
    <text evidence="2">The sequence shown here is derived from an EMBL/GenBank/DDBJ whole genome shotgun (WGS) entry which is preliminary data.</text>
</comment>
<keyword evidence="3" id="KW-1185">Reference proteome</keyword>
<evidence type="ECO:0000256" key="1">
    <source>
        <dbReference type="SAM" id="MobiDB-lite"/>
    </source>
</evidence>
<dbReference type="OrthoDB" id="10464376at2759"/>
<proteinExistence type="predicted"/>
<protein>
    <submittedName>
        <fullName evidence="2">Uncharacterized protein</fullName>
    </submittedName>
</protein>
<evidence type="ECO:0000313" key="3">
    <source>
        <dbReference type="Proteomes" id="UP000886998"/>
    </source>
</evidence>
<feature type="region of interest" description="Disordered" evidence="1">
    <location>
        <begin position="1"/>
        <end position="21"/>
    </location>
</feature>
<dbReference type="Proteomes" id="UP000886998">
    <property type="component" value="Unassembled WGS sequence"/>
</dbReference>
<name>A0A8X6XNI5_9ARAC</name>
<dbReference type="AlphaFoldDB" id="A0A8X6XNI5"/>
<organism evidence="2 3">
    <name type="scientific">Trichonephila inaurata madagascariensis</name>
    <dbReference type="NCBI Taxonomy" id="2747483"/>
    <lineage>
        <taxon>Eukaryota</taxon>
        <taxon>Metazoa</taxon>
        <taxon>Ecdysozoa</taxon>
        <taxon>Arthropoda</taxon>
        <taxon>Chelicerata</taxon>
        <taxon>Arachnida</taxon>
        <taxon>Araneae</taxon>
        <taxon>Araneomorphae</taxon>
        <taxon>Entelegynae</taxon>
        <taxon>Araneoidea</taxon>
        <taxon>Nephilidae</taxon>
        <taxon>Trichonephila</taxon>
        <taxon>Trichonephila inaurata</taxon>
    </lineage>
</organism>
<gene>
    <name evidence="2" type="ORF">TNIN_199131</name>
</gene>